<dbReference type="GO" id="GO:0008270">
    <property type="term" value="F:zinc ion binding"/>
    <property type="evidence" value="ECO:0007669"/>
    <property type="project" value="InterPro"/>
</dbReference>
<dbReference type="Pfam" id="PF01872">
    <property type="entry name" value="RibD_C"/>
    <property type="match status" value="1"/>
</dbReference>
<dbReference type="FunFam" id="3.40.140.10:FF:000025">
    <property type="entry name" value="Riboflavin biosynthesis protein RibD"/>
    <property type="match status" value="1"/>
</dbReference>
<dbReference type="InterPro" id="IPR002734">
    <property type="entry name" value="RibDG_C"/>
</dbReference>
<dbReference type="EMBL" id="AP023086">
    <property type="protein sequence ID" value="BCD96019.1"/>
    <property type="molecule type" value="Genomic_DNA"/>
</dbReference>
<evidence type="ECO:0000256" key="4">
    <source>
        <dbReference type="ARBA" id="ARBA00005259"/>
    </source>
</evidence>
<evidence type="ECO:0000313" key="19">
    <source>
        <dbReference type="Proteomes" id="UP001320119"/>
    </source>
</evidence>
<dbReference type="InterPro" id="IPR016193">
    <property type="entry name" value="Cytidine_deaminase-like"/>
</dbReference>
<evidence type="ECO:0000256" key="15">
    <source>
        <dbReference type="PIRSR" id="PIRSR006769-2"/>
    </source>
</evidence>
<feature type="active site" description="Proton donor" evidence="14">
    <location>
        <position position="57"/>
    </location>
</feature>
<feature type="domain" description="CMP/dCMP-type deaminase" evidence="17">
    <location>
        <begin position="5"/>
        <end position="128"/>
    </location>
</feature>
<comment type="pathway">
    <text evidence="3 13">Cofactor biosynthesis; riboflavin biosynthesis; 5-amino-6-(D-ribitylamino)uracil from GTP: step 3/4.</text>
</comment>
<dbReference type="InterPro" id="IPR050765">
    <property type="entry name" value="Riboflavin_Biosynth_HTPR"/>
</dbReference>
<dbReference type="KEGG" id="marq:MARGE09_P0218"/>
<dbReference type="InterPro" id="IPR002125">
    <property type="entry name" value="CMP_dCMP_dom"/>
</dbReference>
<feature type="binding site" evidence="15">
    <location>
        <position position="294"/>
    </location>
    <ligand>
        <name>substrate</name>
    </ligand>
</feature>
<dbReference type="PANTHER" id="PTHR38011">
    <property type="entry name" value="DIHYDROFOLATE REDUCTASE FAMILY PROTEIN (AFU_ORTHOLOGUE AFUA_8G06820)"/>
    <property type="match status" value="1"/>
</dbReference>
<dbReference type="Proteomes" id="UP001320119">
    <property type="component" value="Chromosome"/>
</dbReference>
<feature type="binding site" evidence="15">
    <location>
        <position position="230"/>
    </location>
    <ligand>
        <name>NADP(+)</name>
        <dbReference type="ChEBI" id="CHEBI:58349"/>
    </ligand>
</feature>
<feature type="binding site" evidence="16">
    <location>
        <position position="55"/>
    </location>
    <ligand>
        <name>Zn(2+)</name>
        <dbReference type="ChEBI" id="CHEBI:29105"/>
        <note>catalytic</note>
    </ligand>
</feature>
<comment type="pathway">
    <text evidence="2 13">Cofactor biosynthesis; riboflavin biosynthesis; 5-amino-6-(D-ribitylamino)uracil from GTP: step 2/4.</text>
</comment>
<dbReference type="CDD" id="cd01284">
    <property type="entry name" value="Riboflavin_deaminase-reductase"/>
    <property type="match status" value="1"/>
</dbReference>
<comment type="similarity">
    <text evidence="5 13">In the C-terminal section; belongs to the HTP reductase family.</text>
</comment>
<dbReference type="PROSITE" id="PS00903">
    <property type="entry name" value="CYT_DCMP_DEAMINASES_1"/>
    <property type="match status" value="1"/>
</dbReference>
<evidence type="ECO:0000256" key="13">
    <source>
        <dbReference type="PIRNR" id="PIRNR006769"/>
    </source>
</evidence>
<dbReference type="InterPro" id="IPR024072">
    <property type="entry name" value="DHFR-like_dom_sf"/>
</dbReference>
<dbReference type="SUPFAM" id="SSF53597">
    <property type="entry name" value="Dihydrofolate reductase-like"/>
    <property type="match status" value="1"/>
</dbReference>
<feature type="binding site" evidence="15">
    <location>
        <position position="205"/>
    </location>
    <ligand>
        <name>NADP(+)</name>
        <dbReference type="ChEBI" id="CHEBI:58349"/>
    </ligand>
</feature>
<keyword evidence="6 13" id="KW-0686">Riboflavin biosynthesis</keyword>
<dbReference type="InterPro" id="IPR004794">
    <property type="entry name" value="Eubact_RibD"/>
</dbReference>
<evidence type="ECO:0000256" key="10">
    <source>
        <dbReference type="ARBA" id="ARBA00022857"/>
    </source>
</evidence>
<feature type="binding site" evidence="16">
    <location>
        <position position="80"/>
    </location>
    <ligand>
        <name>Zn(2+)</name>
        <dbReference type="ChEBI" id="CHEBI:29105"/>
        <note>catalytic</note>
    </ligand>
</feature>
<feature type="binding site" evidence="15">
    <location>
        <position position="209"/>
    </location>
    <ligand>
        <name>substrate</name>
    </ligand>
</feature>
<evidence type="ECO:0000256" key="16">
    <source>
        <dbReference type="PIRSR" id="PIRSR006769-3"/>
    </source>
</evidence>
<evidence type="ECO:0000256" key="7">
    <source>
        <dbReference type="ARBA" id="ARBA00022723"/>
    </source>
</evidence>
<feature type="binding site" evidence="16">
    <location>
        <position position="89"/>
    </location>
    <ligand>
        <name>Zn(2+)</name>
        <dbReference type="ChEBI" id="CHEBI:29105"/>
        <note>catalytic</note>
    </ligand>
</feature>
<comment type="function">
    <text evidence="1 13">Converts 2,5-diamino-6-(ribosylamino)-4(3h)-pyrimidinone 5'-phosphate into 5-amino-6-(ribosylamino)-2,4(1h,3h)-pyrimidinedione 5'-phosphate.</text>
</comment>
<dbReference type="Pfam" id="PF00383">
    <property type="entry name" value="dCMP_cyt_deam_1"/>
    <property type="match status" value="1"/>
</dbReference>
<evidence type="ECO:0000256" key="12">
    <source>
        <dbReference type="ARBA" id="ARBA00023268"/>
    </source>
</evidence>
<feature type="binding site" evidence="15">
    <location>
        <position position="175"/>
    </location>
    <ligand>
        <name>NADP(+)</name>
        <dbReference type="ChEBI" id="CHEBI:58349"/>
    </ligand>
</feature>
<comment type="similarity">
    <text evidence="4 13">In the N-terminal section; belongs to the cytidine and deoxycytidylate deaminase family.</text>
</comment>
<dbReference type="Gene3D" id="3.40.430.10">
    <property type="entry name" value="Dihydrofolate Reductase, subunit A"/>
    <property type="match status" value="1"/>
</dbReference>
<dbReference type="GO" id="GO:0008835">
    <property type="term" value="F:diaminohydroxyphosphoribosylaminopyrimidine deaminase activity"/>
    <property type="evidence" value="ECO:0007669"/>
    <property type="project" value="UniProtKB-EC"/>
</dbReference>
<keyword evidence="11 13" id="KW-0560">Oxidoreductase</keyword>
<dbReference type="NCBIfam" id="TIGR00326">
    <property type="entry name" value="eubact_ribD"/>
    <property type="match status" value="1"/>
</dbReference>
<evidence type="ECO:0000256" key="1">
    <source>
        <dbReference type="ARBA" id="ARBA00002151"/>
    </source>
</evidence>
<dbReference type="PROSITE" id="PS51747">
    <property type="entry name" value="CYT_DCMP_DEAMINASES_2"/>
    <property type="match status" value="1"/>
</dbReference>
<keyword evidence="10 13" id="KW-0521">NADP</keyword>
<dbReference type="EC" id="3.5.4.26" evidence="13"/>
<name>A0AAN2BIM1_9GAMM</name>
<keyword evidence="12" id="KW-0511">Multifunctional enzyme</keyword>
<sequence>MNMTHGDLDCMNRALQLAELGMYTTTPNPRVGCVIVAENGDRVGDGYHLRAGQGHAEVNALAMAGLKARGATVYVTLEPCNHQGRTGPCSQSLIDAGVAEVVYGMQDPNPLVAGQGLQRLRDAGITVRGPLLEEQAKALNPGFIKRMRTGRPYVRCKLAMSLDGRTAMASGESQWITGSHAREDVQKLRARSCSIITGAGTVLADNPALTVRSPALGEHPRQPLRVVVDSQLRTPLDATILHDSTHTAFACAQDVNQHGKAAAWPLRQHNTTQVDLRALIEALGNKQHNEVLIEAGPTLAGAFLQAGLVDEIVVYMAGKLMGSTGKPLFELPISQMSQNIALNIIQIQPVGADWRIVAIPHNTLDPLNPPLSE</sequence>
<organism evidence="18 19">
    <name type="scientific">Marinagarivorans cellulosilyticus</name>
    <dbReference type="NCBI Taxonomy" id="2721545"/>
    <lineage>
        <taxon>Bacteria</taxon>
        <taxon>Pseudomonadati</taxon>
        <taxon>Pseudomonadota</taxon>
        <taxon>Gammaproteobacteria</taxon>
        <taxon>Cellvibrionales</taxon>
        <taxon>Cellvibrionaceae</taxon>
        <taxon>Marinagarivorans</taxon>
    </lineage>
</organism>
<evidence type="ECO:0000256" key="9">
    <source>
        <dbReference type="ARBA" id="ARBA00022833"/>
    </source>
</evidence>
<evidence type="ECO:0000259" key="17">
    <source>
        <dbReference type="PROSITE" id="PS51747"/>
    </source>
</evidence>
<dbReference type="InterPro" id="IPR016192">
    <property type="entry name" value="APOBEC/CMP_deaminase_Zn-bd"/>
</dbReference>
<dbReference type="InterPro" id="IPR011549">
    <property type="entry name" value="RibD_C"/>
</dbReference>
<dbReference type="NCBIfam" id="TIGR00227">
    <property type="entry name" value="ribD_Cterm"/>
    <property type="match status" value="1"/>
</dbReference>
<accession>A0AAN2BIM1</accession>
<dbReference type="GO" id="GO:0008703">
    <property type="term" value="F:5-amino-6-(5-phosphoribosylamino)uracil reductase activity"/>
    <property type="evidence" value="ECO:0007669"/>
    <property type="project" value="UniProtKB-EC"/>
</dbReference>
<evidence type="ECO:0000256" key="3">
    <source>
        <dbReference type="ARBA" id="ARBA00004910"/>
    </source>
</evidence>
<keyword evidence="19" id="KW-1185">Reference proteome</keyword>
<evidence type="ECO:0000256" key="14">
    <source>
        <dbReference type="PIRSR" id="PIRSR006769-1"/>
    </source>
</evidence>
<feature type="binding site" evidence="15">
    <location>
        <position position="212"/>
    </location>
    <ligand>
        <name>substrate</name>
    </ligand>
</feature>
<evidence type="ECO:0000256" key="11">
    <source>
        <dbReference type="ARBA" id="ARBA00023002"/>
    </source>
</evidence>
<dbReference type="RefSeq" id="WP_236985530.1">
    <property type="nucleotide sequence ID" value="NZ_AP023086.1"/>
</dbReference>
<comment type="cofactor">
    <cofactor evidence="13 16">
        <name>Zn(2+)</name>
        <dbReference type="ChEBI" id="CHEBI:29105"/>
    </cofactor>
    <text evidence="13 16">Binds 1 zinc ion.</text>
</comment>
<dbReference type="AlphaFoldDB" id="A0AAN2BIM1"/>
<evidence type="ECO:0000313" key="18">
    <source>
        <dbReference type="EMBL" id="BCD96019.1"/>
    </source>
</evidence>
<dbReference type="GO" id="GO:0009231">
    <property type="term" value="P:riboflavin biosynthetic process"/>
    <property type="evidence" value="ECO:0007669"/>
    <property type="project" value="UniProtKB-KW"/>
</dbReference>
<dbReference type="SUPFAM" id="SSF53927">
    <property type="entry name" value="Cytidine deaminase-like"/>
    <property type="match status" value="1"/>
</dbReference>
<feature type="binding site" evidence="15">
    <location>
        <position position="201"/>
    </location>
    <ligand>
        <name>NADP(+)</name>
        <dbReference type="ChEBI" id="CHEBI:58349"/>
    </ligand>
</feature>
<comment type="catalytic activity">
    <reaction evidence="13">
        <text>5-amino-6-(5-phospho-D-ribitylamino)uracil + NADP(+) = 5-amino-6-(5-phospho-D-ribosylamino)uracil + NADPH + H(+)</text>
        <dbReference type="Rhea" id="RHEA:17845"/>
        <dbReference type="ChEBI" id="CHEBI:15378"/>
        <dbReference type="ChEBI" id="CHEBI:57783"/>
        <dbReference type="ChEBI" id="CHEBI:58349"/>
        <dbReference type="ChEBI" id="CHEBI:58421"/>
        <dbReference type="ChEBI" id="CHEBI:58453"/>
        <dbReference type="EC" id="1.1.1.193"/>
    </reaction>
</comment>
<evidence type="ECO:0000256" key="8">
    <source>
        <dbReference type="ARBA" id="ARBA00022801"/>
    </source>
</evidence>
<evidence type="ECO:0000256" key="5">
    <source>
        <dbReference type="ARBA" id="ARBA00007417"/>
    </source>
</evidence>
<gene>
    <name evidence="18" type="ORF">MARGE09_P0218</name>
</gene>
<dbReference type="PANTHER" id="PTHR38011:SF7">
    <property type="entry name" value="2,5-DIAMINO-6-RIBOSYLAMINO-4(3H)-PYRIMIDINONE 5'-PHOSPHATE REDUCTASE"/>
    <property type="match status" value="1"/>
</dbReference>
<feature type="binding site" evidence="15">
    <location>
        <position position="159"/>
    </location>
    <ligand>
        <name>NADP(+)</name>
        <dbReference type="ChEBI" id="CHEBI:58349"/>
    </ligand>
</feature>
<feature type="binding site" evidence="15">
    <location>
        <position position="189"/>
    </location>
    <ligand>
        <name>substrate</name>
    </ligand>
</feature>
<feature type="binding site" evidence="15">
    <location>
        <begin position="296"/>
        <end position="302"/>
    </location>
    <ligand>
        <name>NADP(+)</name>
        <dbReference type="ChEBI" id="CHEBI:58349"/>
    </ligand>
</feature>
<proteinExistence type="inferred from homology"/>
<comment type="catalytic activity">
    <reaction evidence="13">
        <text>2,5-diamino-6-hydroxy-4-(5-phosphoribosylamino)-pyrimidine + H2O + H(+) = 5-amino-6-(5-phospho-D-ribosylamino)uracil + NH4(+)</text>
        <dbReference type="Rhea" id="RHEA:21868"/>
        <dbReference type="ChEBI" id="CHEBI:15377"/>
        <dbReference type="ChEBI" id="CHEBI:15378"/>
        <dbReference type="ChEBI" id="CHEBI:28938"/>
        <dbReference type="ChEBI" id="CHEBI:58453"/>
        <dbReference type="ChEBI" id="CHEBI:58614"/>
        <dbReference type="EC" id="3.5.4.26"/>
    </reaction>
</comment>
<reference evidence="18 19" key="1">
    <citation type="journal article" date="2022" name="IScience">
        <title>An ultrasensitive nanofiber-based assay for enzymatic hydrolysis and deep-sea microbial degradation of cellulose.</title>
        <authorList>
            <person name="Tsudome M."/>
            <person name="Tachioka M."/>
            <person name="Miyazaki M."/>
            <person name="Uchimura K."/>
            <person name="Tsuda M."/>
            <person name="Takaki Y."/>
            <person name="Deguchi S."/>
        </authorList>
    </citation>
    <scope>NUCLEOTIDE SEQUENCE [LARGE SCALE GENOMIC DNA]</scope>
    <source>
        <strain evidence="18 19">GE09</strain>
    </source>
</reference>
<evidence type="ECO:0000256" key="2">
    <source>
        <dbReference type="ARBA" id="ARBA00004882"/>
    </source>
</evidence>
<dbReference type="Gene3D" id="3.40.140.10">
    <property type="entry name" value="Cytidine Deaminase, domain 2"/>
    <property type="match status" value="1"/>
</dbReference>
<dbReference type="EC" id="1.1.1.193" evidence="13"/>
<dbReference type="GO" id="GO:0050661">
    <property type="term" value="F:NADP binding"/>
    <property type="evidence" value="ECO:0007669"/>
    <property type="project" value="InterPro"/>
</dbReference>
<keyword evidence="9 13" id="KW-0862">Zinc</keyword>
<protein>
    <recommendedName>
        <fullName evidence="13">Riboflavin biosynthesis protein RibD</fullName>
    </recommendedName>
    <domain>
        <recommendedName>
            <fullName evidence="13">Diaminohydroxyphosphoribosylaminopyrimidine deaminase</fullName>
            <shortName evidence="13">DRAP deaminase</shortName>
            <ecNumber evidence="13">3.5.4.26</ecNumber>
        </recommendedName>
        <alternativeName>
            <fullName evidence="13">Riboflavin-specific deaminase</fullName>
        </alternativeName>
    </domain>
    <domain>
        <recommendedName>
            <fullName evidence="13">5-amino-6-(5-phosphoribosylamino)uracil reductase</fullName>
            <ecNumber evidence="13">1.1.1.193</ecNumber>
        </recommendedName>
        <alternativeName>
            <fullName evidence="13">HTP reductase</fullName>
        </alternativeName>
    </domain>
</protein>
<dbReference type="PIRSF" id="PIRSF006769">
    <property type="entry name" value="RibD"/>
    <property type="match status" value="1"/>
</dbReference>
<feature type="binding site" evidence="15">
    <location>
        <position position="173"/>
    </location>
    <ligand>
        <name>substrate</name>
    </ligand>
</feature>
<keyword evidence="7 13" id="KW-0479">Metal-binding</keyword>
<evidence type="ECO:0000256" key="6">
    <source>
        <dbReference type="ARBA" id="ARBA00022619"/>
    </source>
</evidence>
<keyword evidence="8 13" id="KW-0378">Hydrolase</keyword>